<feature type="compositionally biased region" description="Polar residues" evidence="1">
    <location>
        <begin position="234"/>
        <end position="244"/>
    </location>
</feature>
<sequence length="678" mass="74423">MLSVVVRLDHHAATAEKQQPTSLSNMFSSRLGELYKIRQSFQGAATVSEESTSTTSSSSTLMASQNQLNPHPEWWSGDENDAHGNDRHLGPSPLLDMQEEVEQLPIETHENLNHAHPEWSMDRSGVTVGDARLSLSKLFDVQQRELSPNLGSHSSGFLHTSSTTGSQFDSPAIDDPYTQAPSYQTPRRPPKLYTPIPYKTDAISHENTPSSPYQTLSTFQQYTPSSSSPTPTSYQHSIPSSSATVEPEEIYYGKVTSEPTMNGNVSAQPLENRDSSDRTTAGSDEDTTGDSHWSRIKSILENMKSILQEMYPPGTSGEKMTFSVFDKVIAFGNEVHVLNRMRETFDGELLDYLYHKWEDMKVSVIARYPLLGVVQSMITKDQDHQGLFLYLVQQLGVILQQQAFTHMSELDFVTELMRSSGFKDGEIYQVFKMLSLPTSTVESKELDAQEGRQLNWSVDKTGGYGGGSGGGYGMGGGYGGGGGGGGYMQSFDPFVLLAGLAFATFLAYLIYRLLSSTAAAGGREAPDMSLALDLSDIPSVVSNLITWLENSEAEYGIENKPQTLEEDETYSFGWVANQLWSSYKVDRLSHACVKRFMCDYVITRNSDGNINSGTLVEELALSGMAQLFDEDGVGATVDRAHSWLLVGEDEASCGALVPQCDDVAYPGIKNRTALAIPQ</sequence>
<feature type="transmembrane region" description="Helical" evidence="2">
    <location>
        <begin position="494"/>
        <end position="514"/>
    </location>
</feature>
<keyword evidence="2" id="KW-1133">Transmembrane helix</keyword>
<evidence type="ECO:0000256" key="2">
    <source>
        <dbReference type="SAM" id="Phobius"/>
    </source>
</evidence>
<feature type="compositionally biased region" description="Low complexity" evidence="1">
    <location>
        <begin position="223"/>
        <end position="233"/>
    </location>
</feature>
<feature type="compositionally biased region" description="Low complexity" evidence="1">
    <location>
        <begin position="48"/>
        <end position="60"/>
    </location>
</feature>
<evidence type="ECO:0000256" key="1">
    <source>
        <dbReference type="SAM" id="MobiDB-lite"/>
    </source>
</evidence>
<reference evidence="3" key="1">
    <citation type="submission" date="2023-10" db="EMBL/GenBank/DDBJ databases">
        <title>Genome assemblies of two species of porcelain crab, Petrolisthes cinctipes and Petrolisthes manimaculis (Anomura: Porcellanidae).</title>
        <authorList>
            <person name="Angst P."/>
        </authorList>
    </citation>
    <scope>NUCLEOTIDE SEQUENCE</scope>
    <source>
        <strain evidence="3">PB745_01</strain>
        <tissue evidence="3">Gill</tissue>
    </source>
</reference>
<keyword evidence="2" id="KW-0812">Transmembrane</keyword>
<proteinExistence type="predicted"/>
<organism evidence="3 4">
    <name type="scientific">Petrolisthes cinctipes</name>
    <name type="common">Flat porcelain crab</name>
    <dbReference type="NCBI Taxonomy" id="88211"/>
    <lineage>
        <taxon>Eukaryota</taxon>
        <taxon>Metazoa</taxon>
        <taxon>Ecdysozoa</taxon>
        <taxon>Arthropoda</taxon>
        <taxon>Crustacea</taxon>
        <taxon>Multicrustacea</taxon>
        <taxon>Malacostraca</taxon>
        <taxon>Eumalacostraca</taxon>
        <taxon>Eucarida</taxon>
        <taxon>Decapoda</taxon>
        <taxon>Pleocyemata</taxon>
        <taxon>Anomura</taxon>
        <taxon>Galatheoidea</taxon>
        <taxon>Porcellanidae</taxon>
        <taxon>Petrolisthes</taxon>
    </lineage>
</organism>
<feature type="region of interest" description="Disordered" evidence="1">
    <location>
        <begin position="148"/>
        <end position="294"/>
    </location>
</feature>
<feature type="compositionally biased region" description="Polar residues" evidence="1">
    <location>
        <begin position="148"/>
        <end position="169"/>
    </location>
</feature>
<keyword evidence="4" id="KW-1185">Reference proteome</keyword>
<dbReference type="AlphaFoldDB" id="A0AAE1FEZ5"/>
<accession>A0AAE1FEZ5</accession>
<dbReference type="Proteomes" id="UP001286313">
    <property type="component" value="Unassembled WGS sequence"/>
</dbReference>
<feature type="compositionally biased region" description="Basic and acidic residues" evidence="1">
    <location>
        <begin position="80"/>
        <end position="89"/>
    </location>
</feature>
<protein>
    <submittedName>
        <fullName evidence="3">Uncharacterized protein</fullName>
    </submittedName>
</protein>
<feature type="compositionally biased region" description="Polar residues" evidence="1">
    <location>
        <begin position="257"/>
        <end position="269"/>
    </location>
</feature>
<evidence type="ECO:0000313" key="4">
    <source>
        <dbReference type="Proteomes" id="UP001286313"/>
    </source>
</evidence>
<feature type="compositionally biased region" description="Polar residues" evidence="1">
    <location>
        <begin position="205"/>
        <end position="222"/>
    </location>
</feature>
<evidence type="ECO:0000313" key="3">
    <source>
        <dbReference type="EMBL" id="KAK3872982.1"/>
    </source>
</evidence>
<feature type="region of interest" description="Disordered" evidence="1">
    <location>
        <begin position="45"/>
        <end position="91"/>
    </location>
</feature>
<keyword evidence="2" id="KW-0472">Membrane</keyword>
<gene>
    <name evidence="3" type="ORF">Pcinc_022004</name>
</gene>
<comment type="caution">
    <text evidence="3">The sequence shown here is derived from an EMBL/GenBank/DDBJ whole genome shotgun (WGS) entry which is preliminary data.</text>
</comment>
<name>A0AAE1FEZ5_PETCI</name>
<dbReference type="EMBL" id="JAWQEG010002281">
    <property type="protein sequence ID" value="KAK3872982.1"/>
    <property type="molecule type" value="Genomic_DNA"/>
</dbReference>